<dbReference type="GO" id="GO:0048039">
    <property type="term" value="F:ubiquinone binding"/>
    <property type="evidence" value="ECO:0007669"/>
    <property type="project" value="InterPro"/>
</dbReference>
<dbReference type="SUPFAM" id="SSF55961">
    <property type="entry name" value="Bet v1-like"/>
    <property type="match status" value="1"/>
</dbReference>
<evidence type="ECO:0000256" key="2">
    <source>
        <dbReference type="ARBA" id="ARBA00022649"/>
    </source>
</evidence>
<evidence type="ECO:0000313" key="3">
    <source>
        <dbReference type="EMBL" id="AKJ95922.1"/>
    </source>
</evidence>
<reference evidence="3 4" key="1">
    <citation type="submission" date="2015-04" db="EMBL/GenBank/DDBJ databases">
        <title>Complete Sequence for the Genome of the Thioalkalivibrio versutus D301.</title>
        <authorList>
            <person name="Mu T."/>
            <person name="Zhou J."/>
            <person name="Xu X."/>
        </authorList>
    </citation>
    <scope>NUCLEOTIDE SEQUENCE [LARGE SCALE GENOMIC DNA]</scope>
    <source>
        <strain evidence="3 4">D301</strain>
    </source>
</reference>
<dbReference type="CDD" id="cd07813">
    <property type="entry name" value="COQ10p_like"/>
    <property type="match status" value="1"/>
</dbReference>
<dbReference type="STRING" id="106634.TVD_11400"/>
<dbReference type="EMBL" id="CP011367">
    <property type="protein sequence ID" value="AKJ95922.1"/>
    <property type="molecule type" value="Genomic_DNA"/>
</dbReference>
<keyword evidence="2" id="KW-1277">Toxin-antitoxin system</keyword>
<dbReference type="Proteomes" id="UP000064201">
    <property type="component" value="Chromosome"/>
</dbReference>
<keyword evidence="4" id="KW-1185">Reference proteome</keyword>
<accession>A0A0G3G8N6</accession>
<name>A0A0G3G8N6_9GAMM</name>
<evidence type="ECO:0000256" key="1">
    <source>
        <dbReference type="ARBA" id="ARBA00008918"/>
    </source>
</evidence>
<organism evidence="3 4">
    <name type="scientific">Thioalkalivibrio versutus</name>
    <dbReference type="NCBI Taxonomy" id="106634"/>
    <lineage>
        <taxon>Bacteria</taxon>
        <taxon>Pseudomonadati</taxon>
        <taxon>Pseudomonadota</taxon>
        <taxon>Gammaproteobacteria</taxon>
        <taxon>Chromatiales</taxon>
        <taxon>Ectothiorhodospiraceae</taxon>
        <taxon>Thioalkalivibrio</taxon>
    </lineage>
</organism>
<dbReference type="InterPro" id="IPR044996">
    <property type="entry name" value="COQ10-like"/>
</dbReference>
<sequence length="146" mass="16459">MASKIRRYADVPYSREQMFNLVNDVDAYPQFLPGCRSASARPRGEHEVEGTIELAKGALHKSFTTRNTLKRPESIDMRLVSGPFRRLHGTWSFTEVEGGKTRIALELEFEFANRLMAFAIGPVFTQIANSLVDAFVQRAREVHGDG</sequence>
<dbReference type="AlphaFoldDB" id="A0A0G3G8N6"/>
<dbReference type="OrthoDB" id="9804759at2"/>
<dbReference type="InterPro" id="IPR023393">
    <property type="entry name" value="START-like_dom_sf"/>
</dbReference>
<gene>
    <name evidence="3" type="ORF">TVD_11400</name>
</gene>
<dbReference type="GO" id="GO:0045333">
    <property type="term" value="P:cellular respiration"/>
    <property type="evidence" value="ECO:0007669"/>
    <property type="project" value="InterPro"/>
</dbReference>
<proteinExistence type="inferred from homology"/>
<dbReference type="PANTHER" id="PTHR12901:SF10">
    <property type="entry name" value="COENZYME Q-BINDING PROTEIN COQ10, MITOCHONDRIAL"/>
    <property type="match status" value="1"/>
</dbReference>
<dbReference type="PATRIC" id="fig|106634.4.peg.2326"/>
<dbReference type="Gene3D" id="3.30.530.20">
    <property type="match status" value="1"/>
</dbReference>
<protein>
    <submittedName>
        <fullName evidence="3">Ribosome association toxin RatA</fullName>
    </submittedName>
</protein>
<comment type="similarity">
    <text evidence="1">Belongs to the ribosome association toxin RatA family.</text>
</comment>
<dbReference type="PANTHER" id="PTHR12901">
    <property type="entry name" value="SPERM PROTEIN HOMOLOG"/>
    <property type="match status" value="1"/>
</dbReference>
<evidence type="ECO:0000313" key="4">
    <source>
        <dbReference type="Proteomes" id="UP000064201"/>
    </source>
</evidence>
<dbReference type="InterPro" id="IPR005031">
    <property type="entry name" value="COQ10_START"/>
</dbReference>
<dbReference type="KEGG" id="tvr:TVD_11400"/>
<dbReference type="RefSeq" id="WP_018145393.1">
    <property type="nucleotide sequence ID" value="NZ_CP011367.1"/>
</dbReference>
<dbReference type="Pfam" id="PF03364">
    <property type="entry name" value="Polyketide_cyc"/>
    <property type="match status" value="1"/>
</dbReference>